<name>A0A672R784_SINGR</name>
<reference evidence="5" key="2">
    <citation type="submission" date="2025-09" db="UniProtKB">
        <authorList>
            <consortium name="Ensembl"/>
        </authorList>
    </citation>
    <scope>IDENTIFICATION</scope>
</reference>
<dbReference type="PANTHER" id="PTHR47247:SF1">
    <property type="entry name" value="KUNITZ-TYPE PROTEASE INHIBITOR 2"/>
    <property type="match status" value="1"/>
</dbReference>
<evidence type="ECO:0000256" key="3">
    <source>
        <dbReference type="ARBA" id="ARBA00023157"/>
    </source>
</evidence>
<dbReference type="InterPro" id="IPR002223">
    <property type="entry name" value="Kunitz_BPTI"/>
</dbReference>
<dbReference type="PROSITE" id="PS50279">
    <property type="entry name" value="BPTI_KUNITZ_2"/>
    <property type="match status" value="1"/>
</dbReference>
<evidence type="ECO:0000313" key="6">
    <source>
        <dbReference type="Proteomes" id="UP000472262"/>
    </source>
</evidence>
<reference evidence="5" key="1">
    <citation type="submission" date="2025-08" db="UniProtKB">
        <authorList>
            <consortium name="Ensembl"/>
        </authorList>
    </citation>
    <scope>IDENTIFICATION</scope>
</reference>
<dbReference type="Ensembl" id="ENSSGRT00000090377.1">
    <property type="protein sequence ID" value="ENSSGRP00000084871.1"/>
    <property type="gene ID" value="ENSSGRG00000042810.1"/>
</dbReference>
<evidence type="ECO:0000256" key="2">
    <source>
        <dbReference type="ARBA" id="ARBA00022900"/>
    </source>
</evidence>
<dbReference type="InterPro" id="IPR036880">
    <property type="entry name" value="Kunitz_BPTI_sf"/>
</dbReference>
<sequence>MVFLCFSRVINLHTAPLKEWLIKSKINFSKCLSLFVPGPCAAPSVVGPCKGVFSRWYYDSKTGDCQHLQYGGCKGNHNNFLQKSDCINECIQKPSETFEYINDIAVIQLRTLLKALISWFRCV</sequence>
<organism evidence="5 6">
    <name type="scientific">Sinocyclocheilus grahami</name>
    <name type="common">Dianchi golden-line fish</name>
    <name type="synonym">Barbus grahami</name>
    <dbReference type="NCBI Taxonomy" id="75366"/>
    <lineage>
        <taxon>Eukaryota</taxon>
        <taxon>Metazoa</taxon>
        <taxon>Chordata</taxon>
        <taxon>Craniata</taxon>
        <taxon>Vertebrata</taxon>
        <taxon>Euteleostomi</taxon>
        <taxon>Actinopterygii</taxon>
        <taxon>Neopterygii</taxon>
        <taxon>Teleostei</taxon>
        <taxon>Ostariophysi</taxon>
        <taxon>Cypriniformes</taxon>
        <taxon>Cyprinidae</taxon>
        <taxon>Cyprininae</taxon>
        <taxon>Sinocyclocheilus</taxon>
    </lineage>
</organism>
<proteinExistence type="predicted"/>
<protein>
    <recommendedName>
        <fullName evidence="4">BPTI/Kunitz inhibitor domain-containing protein</fullName>
    </recommendedName>
</protein>
<dbReference type="FunFam" id="4.10.410.10:FF:000020">
    <property type="entry name" value="Collagen, type VI, alpha 3"/>
    <property type="match status" value="1"/>
</dbReference>
<keyword evidence="6" id="KW-1185">Reference proteome</keyword>
<evidence type="ECO:0000259" key="4">
    <source>
        <dbReference type="PROSITE" id="PS50279"/>
    </source>
</evidence>
<dbReference type="SMART" id="SM00131">
    <property type="entry name" value="KU"/>
    <property type="match status" value="1"/>
</dbReference>
<dbReference type="InParanoid" id="A0A672R784"/>
<dbReference type="Gene3D" id="4.10.410.10">
    <property type="entry name" value="Pancreatic trypsin inhibitor Kunitz domain"/>
    <property type="match status" value="1"/>
</dbReference>
<keyword evidence="2" id="KW-0722">Serine protease inhibitor</keyword>
<dbReference type="PANTHER" id="PTHR47247">
    <property type="entry name" value="KUNITZ-TYPE PROTEASE INHIBITOR 2"/>
    <property type="match status" value="1"/>
</dbReference>
<dbReference type="SUPFAM" id="SSF57362">
    <property type="entry name" value="BPTI-like"/>
    <property type="match status" value="1"/>
</dbReference>
<evidence type="ECO:0000256" key="1">
    <source>
        <dbReference type="ARBA" id="ARBA00022690"/>
    </source>
</evidence>
<dbReference type="AlphaFoldDB" id="A0A672R784"/>
<dbReference type="PRINTS" id="PR00759">
    <property type="entry name" value="BASICPTASE"/>
</dbReference>
<dbReference type="Proteomes" id="UP000472262">
    <property type="component" value="Unassembled WGS sequence"/>
</dbReference>
<evidence type="ECO:0000313" key="5">
    <source>
        <dbReference type="Ensembl" id="ENSSGRP00000084871.1"/>
    </source>
</evidence>
<feature type="domain" description="BPTI/Kunitz inhibitor" evidence="4">
    <location>
        <begin position="40"/>
        <end position="90"/>
    </location>
</feature>
<dbReference type="GO" id="GO:0004867">
    <property type="term" value="F:serine-type endopeptidase inhibitor activity"/>
    <property type="evidence" value="ECO:0007669"/>
    <property type="project" value="UniProtKB-KW"/>
</dbReference>
<keyword evidence="1" id="KW-0646">Protease inhibitor</keyword>
<accession>A0A672R784</accession>
<keyword evidence="3" id="KW-1015">Disulfide bond</keyword>
<dbReference type="Pfam" id="PF00014">
    <property type="entry name" value="Kunitz_BPTI"/>
    <property type="match status" value="1"/>
</dbReference>
<dbReference type="OMA" id="AVECIRP"/>